<dbReference type="PANTHER" id="PTHR40069:SF1">
    <property type="entry name" value="YWBE PROTEIN"/>
    <property type="match status" value="1"/>
</dbReference>
<feature type="compositionally biased region" description="Polar residues" evidence="1">
    <location>
        <begin position="112"/>
        <end position="126"/>
    </location>
</feature>
<evidence type="ECO:0000256" key="1">
    <source>
        <dbReference type="SAM" id="MobiDB-lite"/>
    </source>
</evidence>
<dbReference type="HOGENOM" id="CLU_085124_0_0_1"/>
<dbReference type="InterPro" id="IPR019240">
    <property type="entry name" value="DUF2196"/>
</dbReference>
<accession>S3CRG2</accession>
<dbReference type="KEGG" id="glz:GLAREA_04480"/>
<dbReference type="PANTHER" id="PTHR40069">
    <property type="entry name" value="YWBE PROTEIN"/>
    <property type="match status" value="1"/>
</dbReference>
<reference evidence="2 3" key="1">
    <citation type="journal article" date="2013" name="BMC Genomics">
        <title>Genomics-driven discovery of the pneumocandin biosynthetic gene cluster in the fungus Glarea lozoyensis.</title>
        <authorList>
            <person name="Chen L."/>
            <person name="Yue Q."/>
            <person name="Zhang X."/>
            <person name="Xiang M."/>
            <person name="Wang C."/>
            <person name="Li S."/>
            <person name="Che Y."/>
            <person name="Ortiz-Lopez F.J."/>
            <person name="Bills G.F."/>
            <person name="Liu X."/>
            <person name="An Z."/>
        </authorList>
    </citation>
    <scope>NUCLEOTIDE SEQUENCE [LARGE SCALE GENOMIC DNA]</scope>
    <source>
        <strain evidence="3">ATCC 20868 / MF5171</strain>
    </source>
</reference>
<keyword evidence="3" id="KW-1185">Reference proteome</keyword>
<dbReference type="OrthoDB" id="20105at2759"/>
<feature type="compositionally biased region" description="Basic and acidic residues" evidence="1">
    <location>
        <begin position="13"/>
        <end position="32"/>
    </location>
</feature>
<dbReference type="Proteomes" id="UP000016922">
    <property type="component" value="Unassembled WGS sequence"/>
</dbReference>
<feature type="compositionally biased region" description="Low complexity" evidence="1">
    <location>
        <begin position="1"/>
        <end position="10"/>
    </location>
</feature>
<dbReference type="GeneID" id="19463535"/>
<evidence type="ECO:0000313" key="2">
    <source>
        <dbReference type="EMBL" id="EPE27689.1"/>
    </source>
</evidence>
<name>S3CRG2_GLAL2</name>
<dbReference type="AlphaFoldDB" id="S3CRG2"/>
<gene>
    <name evidence="2" type="ORF">GLAREA_04480</name>
</gene>
<dbReference type="eggNOG" id="ENOG502SA6U">
    <property type="taxonomic scope" value="Eukaryota"/>
</dbReference>
<sequence length="217" mass="23154">MNSSRNANRSGRGRGDRGPRRGGFSDRDRNLKDVPNIQQVFPGASVSIVLKPDQPTGREVQGTVVEVLTSGNHPRGIKVRLGDGRVGRVQRIVSEETAKAGAEGLSGLGRNGESSGESRIATTMPSGFTHRKYGDYRIDVPDEPPSNELSLSDYVVVKTAKKGKGKKKSTEETDAVINDGDSTTLSAPALVTSKCPVCGDFEGDEAAVAHHVNEHFD</sequence>
<feature type="region of interest" description="Disordered" evidence="1">
    <location>
        <begin position="1"/>
        <end position="38"/>
    </location>
</feature>
<dbReference type="EMBL" id="KE145369">
    <property type="protein sequence ID" value="EPE27689.1"/>
    <property type="molecule type" value="Genomic_DNA"/>
</dbReference>
<dbReference type="OMA" id="CPVCADF"/>
<dbReference type="NCBIfam" id="TIGR03833">
    <property type="entry name" value="YwbE family protein"/>
    <property type="match status" value="1"/>
</dbReference>
<protein>
    <submittedName>
        <fullName evidence="2">Uncharacterized protein</fullName>
    </submittedName>
</protein>
<dbReference type="RefSeq" id="XP_008085048.1">
    <property type="nucleotide sequence ID" value="XM_008086857.1"/>
</dbReference>
<feature type="region of interest" description="Disordered" evidence="1">
    <location>
        <begin position="103"/>
        <end position="126"/>
    </location>
</feature>
<evidence type="ECO:0000313" key="3">
    <source>
        <dbReference type="Proteomes" id="UP000016922"/>
    </source>
</evidence>
<proteinExistence type="predicted"/>
<organism evidence="2 3">
    <name type="scientific">Glarea lozoyensis (strain ATCC 20868 / MF5171)</name>
    <dbReference type="NCBI Taxonomy" id="1116229"/>
    <lineage>
        <taxon>Eukaryota</taxon>
        <taxon>Fungi</taxon>
        <taxon>Dikarya</taxon>
        <taxon>Ascomycota</taxon>
        <taxon>Pezizomycotina</taxon>
        <taxon>Leotiomycetes</taxon>
        <taxon>Helotiales</taxon>
        <taxon>Helotiaceae</taxon>
        <taxon>Glarea</taxon>
    </lineage>
</organism>
<dbReference type="Pfam" id="PF09962">
    <property type="entry name" value="DUF2196"/>
    <property type="match status" value="1"/>
</dbReference>